<feature type="binding site" evidence="11">
    <location>
        <position position="165"/>
    </location>
    <ligand>
        <name>CTP</name>
        <dbReference type="ChEBI" id="CHEBI:37563"/>
    </ligand>
</feature>
<dbReference type="GO" id="GO:0160016">
    <property type="term" value="F:CCACCA tRNA nucleotidyltransferase activity"/>
    <property type="evidence" value="ECO:0007669"/>
    <property type="project" value="RHEA"/>
</dbReference>
<dbReference type="OrthoDB" id="9805698at2"/>
<dbReference type="Proteomes" id="UP000051790">
    <property type="component" value="Unassembled WGS sequence"/>
</dbReference>
<evidence type="ECO:0000256" key="4">
    <source>
        <dbReference type="ARBA" id="ARBA00022695"/>
    </source>
</evidence>
<keyword evidence="9 11" id="KW-0460">Magnesium</keyword>
<keyword evidence="16" id="KW-1185">Reference proteome</keyword>
<sequence>MQIDLTHPDFQAAIPILQAIEQAGYEAYFVGGSVRDALLGLPIHDVDIASSAYPEEIKQIFHKTVDTGIQHGTVMVLQHGVGYEVTTFRTESTYQDFRRPDHVTFVRSLSEDLKRRDFTVNALAARHDGTVVDLFGGIDDMQQHVLRAVGDAHERFHEDALRMMRAVRFESQLNFSIEAKTKKAIRENAALLEKISVERIATEFVKMMLGQARTAGLADFVETGLSEHAPLFAGHQRELENLAAIDPTPISSEAVVWTLIAAGLNLPVVKLMKAWKQANALSNTVQRAVALLSHLTDADAWPLYEAGAEGVEAAALAQQYLQPGFEAQTILNAYAALPIKSSKDLAVDGGMLIKHGFKPGPKLGQTLHQLEIAVVSGDLANDQATLLKAALNEIH</sequence>
<feature type="binding site" evidence="11">
    <location>
        <position position="159"/>
    </location>
    <ligand>
        <name>CTP</name>
        <dbReference type="ChEBI" id="CHEBI:37563"/>
    </ligand>
</feature>
<comment type="caution">
    <text evidence="15">The sequence shown here is derived from an EMBL/GenBank/DDBJ whole genome shotgun (WGS) entry which is preliminary data.</text>
</comment>
<dbReference type="InterPro" id="IPR050264">
    <property type="entry name" value="Bact_CCA-adding_enz_type3_sf"/>
</dbReference>
<dbReference type="InterPro" id="IPR032828">
    <property type="entry name" value="PolyA_RNA-bd"/>
</dbReference>
<keyword evidence="6 11" id="KW-0547">Nucleotide-binding</keyword>
<dbReference type="InterPro" id="IPR023068">
    <property type="entry name" value="CCA-adding_enz_firmicutes"/>
</dbReference>
<feature type="binding site" evidence="11">
    <location>
        <position position="32"/>
    </location>
    <ligand>
        <name>ATP</name>
        <dbReference type="ChEBI" id="CHEBI:30616"/>
    </ligand>
</feature>
<reference evidence="15 16" key="1">
    <citation type="journal article" date="2015" name="Genome Announc.">
        <title>Expanding the biotechnology potential of lactobacilli through comparative genomics of 213 strains and associated genera.</title>
        <authorList>
            <person name="Sun Z."/>
            <person name="Harris H.M."/>
            <person name="McCann A."/>
            <person name="Guo C."/>
            <person name="Argimon S."/>
            <person name="Zhang W."/>
            <person name="Yang X."/>
            <person name="Jeffery I.B."/>
            <person name="Cooney J.C."/>
            <person name="Kagawa T.F."/>
            <person name="Liu W."/>
            <person name="Song Y."/>
            <person name="Salvetti E."/>
            <person name="Wrobel A."/>
            <person name="Rasinkangas P."/>
            <person name="Parkhill J."/>
            <person name="Rea M.C."/>
            <person name="O'Sullivan O."/>
            <person name="Ritari J."/>
            <person name="Douillard F.P."/>
            <person name="Paul Ross R."/>
            <person name="Yang R."/>
            <person name="Briner A.E."/>
            <person name="Felis G.E."/>
            <person name="de Vos W.M."/>
            <person name="Barrangou R."/>
            <person name="Klaenhammer T.R."/>
            <person name="Caufield P.W."/>
            <person name="Cui Y."/>
            <person name="Zhang H."/>
            <person name="O'Toole P.W."/>
        </authorList>
    </citation>
    <scope>NUCLEOTIDE SEQUENCE [LARGE SCALE GENOMIC DNA]</scope>
    <source>
        <strain evidence="15 16">DSM 13343</strain>
    </source>
</reference>
<dbReference type="AlphaFoldDB" id="A0A0R1QGH8"/>
<feature type="binding site" evidence="11">
    <location>
        <position position="35"/>
    </location>
    <ligand>
        <name>CTP</name>
        <dbReference type="ChEBI" id="CHEBI:37563"/>
    </ligand>
</feature>
<accession>A0A0R1QGH8</accession>
<comment type="function">
    <text evidence="11">Catalyzes the addition and repair of the essential 3'-terminal CCA sequence in tRNAs without using a nucleic acid template. Adds these three nucleotides in the order of C, C, and A to the tRNA nucleotide-73, using CTP and ATP as substrates and producing inorganic pyrophosphate. tRNA 3'-terminal CCA addition is required both for tRNA processing and repair. Also involved in tRNA surveillance by mediating tandem CCA addition to generate a CCACCA at the 3' terminus of unstable tRNAs. While stable tRNAs receive only 3'-terminal CCA, unstable tRNAs are marked with CCACCA and rapidly degraded.</text>
</comment>
<comment type="catalytic activity">
    <reaction evidence="11">
        <text>a tRNA with a 3' CCA end + 2 CTP + ATP = a tRNA with a 3' CCACCA end + 3 diphosphate</text>
        <dbReference type="Rhea" id="RHEA:76235"/>
        <dbReference type="Rhea" id="RHEA-COMP:10468"/>
        <dbReference type="Rhea" id="RHEA-COMP:18655"/>
        <dbReference type="ChEBI" id="CHEBI:30616"/>
        <dbReference type="ChEBI" id="CHEBI:33019"/>
        <dbReference type="ChEBI" id="CHEBI:37563"/>
        <dbReference type="ChEBI" id="CHEBI:83071"/>
        <dbReference type="ChEBI" id="CHEBI:195187"/>
    </reaction>
</comment>
<evidence type="ECO:0000259" key="13">
    <source>
        <dbReference type="Pfam" id="PF12627"/>
    </source>
</evidence>
<dbReference type="CDD" id="cd05398">
    <property type="entry name" value="NT_ClassII-CCAase"/>
    <property type="match status" value="1"/>
</dbReference>
<dbReference type="RefSeq" id="WP_056963996.1">
    <property type="nucleotide sequence ID" value="NZ_AZEU01000174.1"/>
</dbReference>
<dbReference type="Gene3D" id="1.10.246.80">
    <property type="match status" value="1"/>
</dbReference>
<name>A0A0R1QGH8_9LACO</name>
<dbReference type="GO" id="GO:0042245">
    <property type="term" value="P:RNA repair"/>
    <property type="evidence" value="ECO:0007669"/>
    <property type="project" value="UniProtKB-KW"/>
</dbReference>
<dbReference type="Pfam" id="PF01743">
    <property type="entry name" value="PolyA_pol"/>
    <property type="match status" value="1"/>
</dbReference>
<proteinExistence type="inferred from homology"/>
<dbReference type="InterPro" id="IPR032810">
    <property type="entry name" value="CCA-adding_enz_C"/>
</dbReference>
<evidence type="ECO:0000256" key="10">
    <source>
        <dbReference type="ARBA" id="ARBA00022884"/>
    </source>
</evidence>
<comment type="cofactor">
    <cofactor evidence="1 11">
        <name>Mg(2+)</name>
        <dbReference type="ChEBI" id="CHEBI:18420"/>
    </cofactor>
</comment>
<feature type="domain" description="CCA-adding enzyme C-terminal" evidence="14">
    <location>
        <begin position="250"/>
        <end position="390"/>
    </location>
</feature>
<feature type="binding site" evidence="11">
    <location>
        <position position="159"/>
    </location>
    <ligand>
        <name>ATP</name>
        <dbReference type="ChEBI" id="CHEBI:30616"/>
    </ligand>
</feature>
<dbReference type="Gene3D" id="1.20.58.560">
    <property type="match status" value="1"/>
</dbReference>
<feature type="binding site" evidence="11">
    <location>
        <position position="35"/>
    </location>
    <ligand>
        <name>ATP</name>
        <dbReference type="ChEBI" id="CHEBI:30616"/>
    </ligand>
</feature>
<keyword evidence="2 11" id="KW-0808">Transferase</keyword>
<evidence type="ECO:0000259" key="12">
    <source>
        <dbReference type="Pfam" id="PF01743"/>
    </source>
</evidence>
<evidence type="ECO:0000256" key="8">
    <source>
        <dbReference type="ARBA" id="ARBA00022840"/>
    </source>
</evidence>
<dbReference type="HAMAP" id="MF_01263">
    <property type="entry name" value="CCA_bact_type3"/>
    <property type="match status" value="1"/>
</dbReference>
<comment type="similarity">
    <text evidence="11">Belongs to the tRNA nucleotidyltransferase/poly(A) polymerase family. Bacterial CCA-adding enzyme type 3 subfamily.</text>
</comment>
<feature type="binding site" evidence="11">
    <location>
        <position position="165"/>
    </location>
    <ligand>
        <name>ATP</name>
        <dbReference type="ChEBI" id="CHEBI:30616"/>
    </ligand>
</feature>
<dbReference type="SUPFAM" id="SSF81891">
    <property type="entry name" value="Poly A polymerase C-terminal region-like"/>
    <property type="match status" value="1"/>
</dbReference>
<evidence type="ECO:0000256" key="2">
    <source>
        <dbReference type="ARBA" id="ARBA00022679"/>
    </source>
</evidence>
<dbReference type="NCBIfam" id="NF009814">
    <property type="entry name" value="PRK13299.1"/>
    <property type="match status" value="1"/>
</dbReference>
<dbReference type="Gene3D" id="1.10.110.30">
    <property type="match status" value="1"/>
</dbReference>
<feature type="binding site" evidence="11">
    <location>
        <position position="162"/>
    </location>
    <ligand>
        <name>CTP</name>
        <dbReference type="ChEBI" id="CHEBI:37563"/>
    </ligand>
</feature>
<dbReference type="PANTHER" id="PTHR46173">
    <property type="entry name" value="CCA TRNA NUCLEOTIDYLTRANSFERASE 1, MITOCHONDRIAL"/>
    <property type="match status" value="1"/>
</dbReference>
<dbReference type="GO" id="GO:0000049">
    <property type="term" value="F:tRNA binding"/>
    <property type="evidence" value="ECO:0007669"/>
    <property type="project" value="UniProtKB-UniRule"/>
</dbReference>
<dbReference type="InterPro" id="IPR002646">
    <property type="entry name" value="PolA_pol_head_dom"/>
</dbReference>
<feature type="binding site" evidence="11">
    <location>
        <position position="116"/>
    </location>
    <ligand>
        <name>ATP</name>
        <dbReference type="ChEBI" id="CHEBI:30616"/>
    </ligand>
</feature>
<comment type="miscellaneous">
    <text evidence="11">A single active site specifically recognizes both ATP and CTP and is responsible for their addition.</text>
</comment>
<dbReference type="EMBL" id="AZEU01000174">
    <property type="protein sequence ID" value="KRL43958.1"/>
    <property type="molecule type" value="Genomic_DNA"/>
</dbReference>
<dbReference type="GO" id="GO:0001680">
    <property type="term" value="P:tRNA 3'-terminal CCA addition"/>
    <property type="evidence" value="ECO:0007669"/>
    <property type="project" value="UniProtKB-UniRule"/>
</dbReference>
<dbReference type="GO" id="GO:0005524">
    <property type="term" value="F:ATP binding"/>
    <property type="evidence" value="ECO:0007669"/>
    <property type="project" value="UniProtKB-UniRule"/>
</dbReference>
<keyword evidence="10 11" id="KW-0694">RNA-binding</keyword>
<comment type="catalytic activity">
    <reaction evidence="11">
        <text>a tRNA precursor + 2 CTP + ATP = a tRNA with a 3' CCA end + 3 diphosphate</text>
        <dbReference type="Rhea" id="RHEA:14433"/>
        <dbReference type="Rhea" id="RHEA-COMP:10465"/>
        <dbReference type="Rhea" id="RHEA-COMP:10468"/>
        <dbReference type="ChEBI" id="CHEBI:30616"/>
        <dbReference type="ChEBI" id="CHEBI:33019"/>
        <dbReference type="ChEBI" id="CHEBI:37563"/>
        <dbReference type="ChEBI" id="CHEBI:74896"/>
        <dbReference type="ChEBI" id="CHEBI:83071"/>
        <dbReference type="EC" id="2.7.7.72"/>
    </reaction>
</comment>
<dbReference type="GO" id="GO:0000287">
    <property type="term" value="F:magnesium ion binding"/>
    <property type="evidence" value="ECO:0007669"/>
    <property type="project" value="UniProtKB-UniRule"/>
</dbReference>
<evidence type="ECO:0000256" key="5">
    <source>
        <dbReference type="ARBA" id="ARBA00022723"/>
    </source>
</evidence>
<keyword evidence="5 11" id="KW-0479">Metal-binding</keyword>
<gene>
    <name evidence="11" type="primary">cca</name>
    <name evidence="15" type="ORF">FD01_GL001412</name>
</gene>
<feature type="binding site" evidence="11">
    <location>
        <position position="116"/>
    </location>
    <ligand>
        <name>CTP</name>
        <dbReference type="ChEBI" id="CHEBI:37563"/>
    </ligand>
</feature>
<dbReference type="SUPFAM" id="SSF81301">
    <property type="entry name" value="Nucleotidyltransferase"/>
    <property type="match status" value="1"/>
</dbReference>
<feature type="domain" description="tRNA nucleotidyltransferase/poly(A) polymerase RNA and SrmB- binding" evidence="13">
    <location>
        <begin position="174"/>
        <end position="228"/>
    </location>
</feature>
<feature type="binding site" evidence="11">
    <location>
        <position position="45"/>
    </location>
    <ligand>
        <name>Mg(2+)</name>
        <dbReference type="ChEBI" id="CHEBI:18420"/>
    </ligand>
</feature>
<evidence type="ECO:0000256" key="3">
    <source>
        <dbReference type="ARBA" id="ARBA00022694"/>
    </source>
</evidence>
<keyword evidence="8 11" id="KW-0067">ATP-binding</keyword>
<dbReference type="Pfam" id="PF12627">
    <property type="entry name" value="PolyA_pol_RNAbd"/>
    <property type="match status" value="1"/>
</dbReference>
<feature type="binding site" evidence="11">
    <location>
        <position position="162"/>
    </location>
    <ligand>
        <name>ATP</name>
        <dbReference type="ChEBI" id="CHEBI:30616"/>
    </ligand>
</feature>
<dbReference type="Pfam" id="PF13735">
    <property type="entry name" value="tRNA_NucTran2_2"/>
    <property type="match status" value="1"/>
</dbReference>
<keyword evidence="4 11" id="KW-0548">Nucleotidyltransferase</keyword>
<dbReference type="PANTHER" id="PTHR46173:SF1">
    <property type="entry name" value="CCA TRNA NUCLEOTIDYLTRANSFERASE 1, MITOCHONDRIAL"/>
    <property type="match status" value="1"/>
</dbReference>
<dbReference type="PATRIC" id="fig|1423769.4.peg.1520"/>
<dbReference type="Gene3D" id="3.30.460.10">
    <property type="entry name" value="Beta Polymerase, domain 2"/>
    <property type="match status" value="1"/>
</dbReference>
<dbReference type="InterPro" id="IPR043519">
    <property type="entry name" value="NT_sf"/>
</dbReference>
<evidence type="ECO:0000259" key="14">
    <source>
        <dbReference type="Pfam" id="PF13735"/>
    </source>
</evidence>
<dbReference type="EC" id="2.7.7.72" evidence="11"/>
<evidence type="ECO:0000256" key="6">
    <source>
        <dbReference type="ARBA" id="ARBA00022741"/>
    </source>
</evidence>
<evidence type="ECO:0000256" key="1">
    <source>
        <dbReference type="ARBA" id="ARBA00001946"/>
    </source>
</evidence>
<evidence type="ECO:0000256" key="11">
    <source>
        <dbReference type="HAMAP-Rule" id="MF_01263"/>
    </source>
</evidence>
<keyword evidence="3 11" id="KW-0819">tRNA processing</keyword>
<keyword evidence="7 11" id="KW-0692">RNA repair</keyword>
<evidence type="ECO:0000313" key="16">
    <source>
        <dbReference type="Proteomes" id="UP000051790"/>
    </source>
</evidence>
<evidence type="ECO:0000256" key="7">
    <source>
        <dbReference type="ARBA" id="ARBA00022800"/>
    </source>
</evidence>
<feature type="binding site" evidence="11">
    <location>
        <position position="168"/>
    </location>
    <ligand>
        <name>CTP</name>
        <dbReference type="ChEBI" id="CHEBI:37563"/>
    </ligand>
</feature>
<organism evidence="15 16">
    <name type="scientific">Lacticaseibacillus manihotivorans DSM 13343 = JCM 12514</name>
    <dbReference type="NCBI Taxonomy" id="1423769"/>
    <lineage>
        <taxon>Bacteria</taxon>
        <taxon>Bacillati</taxon>
        <taxon>Bacillota</taxon>
        <taxon>Bacilli</taxon>
        <taxon>Lactobacillales</taxon>
        <taxon>Lactobacillaceae</taxon>
        <taxon>Lacticaseibacillus</taxon>
    </lineage>
</organism>
<feature type="binding site" evidence="11">
    <location>
        <position position="32"/>
    </location>
    <ligand>
        <name>CTP</name>
        <dbReference type="ChEBI" id="CHEBI:37563"/>
    </ligand>
</feature>
<comment type="subunit">
    <text evidence="11">Homodimer.</text>
</comment>
<dbReference type="GO" id="GO:0004810">
    <property type="term" value="F:CCA tRNA nucleotidyltransferase activity"/>
    <property type="evidence" value="ECO:0007669"/>
    <property type="project" value="UniProtKB-UniRule"/>
</dbReference>
<feature type="domain" description="Poly A polymerase head" evidence="12">
    <location>
        <begin position="27"/>
        <end position="147"/>
    </location>
</feature>
<feature type="binding site" evidence="11">
    <location>
        <position position="168"/>
    </location>
    <ligand>
        <name>ATP</name>
        <dbReference type="ChEBI" id="CHEBI:30616"/>
    </ligand>
</feature>
<protein>
    <recommendedName>
        <fullName evidence="11">CCA-adding enzyme</fullName>
        <ecNumber evidence="11">2.7.7.72</ecNumber>
    </recommendedName>
    <alternativeName>
        <fullName evidence="11">CCA tRNA nucleotidyltransferase</fullName>
    </alternativeName>
    <alternativeName>
        <fullName evidence="11">tRNA CCA-pyrophosphorylase</fullName>
    </alternativeName>
    <alternativeName>
        <fullName evidence="11">tRNA adenylyl-/cytidylyl- transferase</fullName>
    </alternativeName>
    <alternativeName>
        <fullName evidence="11">tRNA nucleotidyltransferase</fullName>
    </alternativeName>
    <alternativeName>
        <fullName evidence="11">tRNA-NT</fullName>
    </alternativeName>
</protein>
<evidence type="ECO:0000313" key="15">
    <source>
        <dbReference type="EMBL" id="KRL43958.1"/>
    </source>
</evidence>
<feature type="binding site" evidence="11">
    <location>
        <position position="47"/>
    </location>
    <ligand>
        <name>Mg(2+)</name>
        <dbReference type="ChEBI" id="CHEBI:18420"/>
    </ligand>
</feature>
<evidence type="ECO:0000256" key="9">
    <source>
        <dbReference type="ARBA" id="ARBA00022842"/>
    </source>
</evidence>